<dbReference type="Proteomes" id="UP000729290">
    <property type="component" value="Unassembled WGS sequence"/>
</dbReference>
<dbReference type="InterPro" id="IPR042184">
    <property type="entry name" value="YqeY/Aim41_N"/>
</dbReference>
<dbReference type="EMBL" id="JACSNV010000009">
    <property type="protein sequence ID" value="MBM6878007.1"/>
    <property type="molecule type" value="Genomic_DNA"/>
</dbReference>
<dbReference type="PANTHER" id="PTHR28055">
    <property type="entry name" value="ALTERED INHERITANCE OF MITOCHONDRIA PROTEIN 41, MITOCHONDRIAL"/>
    <property type="match status" value="1"/>
</dbReference>
<dbReference type="PANTHER" id="PTHR28055:SF1">
    <property type="entry name" value="ALTERED INHERITANCE OF MITOCHONDRIA PROTEIN 41, MITOCHONDRIAL"/>
    <property type="match status" value="1"/>
</dbReference>
<dbReference type="InterPro" id="IPR019004">
    <property type="entry name" value="YqeY/Aim41"/>
</dbReference>
<protein>
    <submittedName>
        <fullName evidence="1">GatB/YqeY domain-containing protein</fullName>
    </submittedName>
</protein>
<evidence type="ECO:0000313" key="1">
    <source>
        <dbReference type="EMBL" id="MBM6878007.1"/>
    </source>
</evidence>
<name>A0ABS2GBM2_9FIRM</name>
<dbReference type="Pfam" id="PF09424">
    <property type="entry name" value="YqeY"/>
    <property type="match status" value="1"/>
</dbReference>
<comment type="caution">
    <text evidence="1">The sequence shown here is derived from an EMBL/GenBank/DDBJ whole genome shotgun (WGS) entry which is preliminary data.</text>
</comment>
<dbReference type="InterPro" id="IPR003789">
    <property type="entry name" value="Asn/Gln_tRNA_amidoTrase-B-like"/>
</dbReference>
<gene>
    <name evidence="1" type="ORF">H9X83_07520</name>
</gene>
<keyword evidence="2" id="KW-1185">Reference proteome</keyword>
<sequence length="149" mass="16668">MSLKEQLFADLKTAMKEKDTVRKDTVQLIRSGILQIEKDKKIELDDEGVIDVISKQLKSRRDSLPDFEKSGRQDLIEKLNREIEILLSYLPEQLSETEIEAIVAEAVAQTGASNMKDMGKVMAIVTPKVKGRADNKVVGGLVKKMLQGK</sequence>
<dbReference type="SUPFAM" id="SSF89095">
    <property type="entry name" value="GatB/YqeY motif"/>
    <property type="match status" value="1"/>
</dbReference>
<dbReference type="RefSeq" id="WP_205133774.1">
    <property type="nucleotide sequence ID" value="NZ_JACSNT010000008.1"/>
</dbReference>
<accession>A0ABS2GBM2</accession>
<organism evidence="1 2">
    <name type="scientific">Anaerotignum lactatifermentans</name>
    <dbReference type="NCBI Taxonomy" id="160404"/>
    <lineage>
        <taxon>Bacteria</taxon>
        <taxon>Bacillati</taxon>
        <taxon>Bacillota</taxon>
        <taxon>Clostridia</taxon>
        <taxon>Lachnospirales</taxon>
        <taxon>Anaerotignaceae</taxon>
        <taxon>Anaerotignum</taxon>
    </lineage>
</organism>
<reference evidence="1 2" key="1">
    <citation type="journal article" date="2021" name="Sci. Rep.">
        <title>The distribution of antibiotic resistance genes in chicken gut microbiota commensals.</title>
        <authorList>
            <person name="Juricova H."/>
            <person name="Matiasovicova J."/>
            <person name="Kubasova T."/>
            <person name="Cejkova D."/>
            <person name="Rychlik I."/>
        </authorList>
    </citation>
    <scope>NUCLEOTIDE SEQUENCE [LARGE SCALE GENOMIC DNA]</scope>
    <source>
        <strain evidence="1 2">An431b</strain>
    </source>
</reference>
<evidence type="ECO:0000313" key="2">
    <source>
        <dbReference type="Proteomes" id="UP000729290"/>
    </source>
</evidence>
<dbReference type="InterPro" id="IPR023168">
    <property type="entry name" value="GatB_Yqey_C_2"/>
</dbReference>
<dbReference type="Gene3D" id="1.10.10.410">
    <property type="match status" value="1"/>
</dbReference>
<proteinExistence type="predicted"/>
<dbReference type="Gene3D" id="1.10.1510.10">
    <property type="entry name" value="Uncharacterised protein YqeY/AIM41 PF09424, N-terminal domain"/>
    <property type="match status" value="1"/>
</dbReference>